<evidence type="ECO:0008006" key="4">
    <source>
        <dbReference type="Google" id="ProtNLM"/>
    </source>
</evidence>
<feature type="region of interest" description="Disordered" evidence="1">
    <location>
        <begin position="736"/>
        <end position="780"/>
    </location>
</feature>
<feature type="region of interest" description="Disordered" evidence="1">
    <location>
        <begin position="65"/>
        <end position="95"/>
    </location>
</feature>
<feature type="compositionally biased region" description="Pro residues" evidence="1">
    <location>
        <begin position="437"/>
        <end position="450"/>
    </location>
</feature>
<dbReference type="GO" id="GO:0016812">
    <property type="term" value="F:hydrolase activity, acting on carbon-nitrogen (but not peptide) bonds, in cyclic amides"/>
    <property type="evidence" value="ECO:0007669"/>
    <property type="project" value="InterPro"/>
</dbReference>
<feature type="region of interest" description="Disordered" evidence="1">
    <location>
        <begin position="503"/>
        <end position="625"/>
    </location>
</feature>
<feature type="compositionally biased region" description="Low complexity" evidence="1">
    <location>
        <begin position="527"/>
        <end position="541"/>
    </location>
</feature>
<dbReference type="PROSITE" id="PS00482">
    <property type="entry name" value="DIHYDROOROTASE_1"/>
    <property type="match status" value="1"/>
</dbReference>
<dbReference type="Gene3D" id="1.20.5.170">
    <property type="match status" value="1"/>
</dbReference>
<dbReference type="InterPro" id="IPR002195">
    <property type="entry name" value="Dihydroorotase_CS"/>
</dbReference>
<dbReference type="SUPFAM" id="SSF57959">
    <property type="entry name" value="Leucine zipper domain"/>
    <property type="match status" value="1"/>
</dbReference>
<dbReference type="InterPro" id="IPR046347">
    <property type="entry name" value="bZIP_sf"/>
</dbReference>
<sequence>MPPYWKTYEKELYMLSYGLPIWHAEPFDDRDEVHVGDVGYMDEGRFCRVFNVFYGDTHITQAAGGCQDQVSTDTRPSNPPTFRPGQYEAPLPNNHGVPESHVPLRMLAGEFRLHGRISKGWHYRRDYKSMEVSSRTGTDLTLPIPLEASASFSFKSESQRCTALMLRTDGDDYKAPKGLFEAYSDRLWKQWHAFTSSQSEHRRHADSLMFVYGHTKTTAWTAVAIEGHQKSGKLEFDVELPALGSTGLTIQQAQTVAASPHVNHGPWKPQAEVEDAQNTSTPSAPAKGLKQNQMVFIRRIMASETSTLERLKSGIRYRHSAQDKGGAVRGSLYGRARAILRQLGTPPHSHDPTRQGPTDLDNVLSNSERSGWFSAIAESLDDSISSGKYYVVDPLEELLLHVLETERSKEAGAVRAVISDGGLCRYRPPSSAFRFSPPLPPHLPSSPPAPSMSSKRGRKRNDSLPPNRARDVQRAFRARRAAHLEALEQRVAELEEENTTLRAALNLPPAHRPPLGKGPTGKDKPKAFSAASGSRSQAAAALPTSTSRDGSSAGESPSPTRTHSLSPSTITATMRPSPHSPESHASSPSTGYPLAGVAAHKPPPHHYSYPTSMPSTSRSVPSSLYMPPVPQSAQNYAHTADRPMAEGPYSASYAVRDSRDDPQAFSYPQHTSYPSPDASQMHHASPPTPHMLPSMHREPPPAPPSMHYAQRRTIPEPPNYRNTMVDQQQYQLPPVTQMQAAAQRRPPSPRMSDPHLHLRTPYSGGGGGGGGGGETYGRET</sequence>
<evidence type="ECO:0000256" key="1">
    <source>
        <dbReference type="SAM" id="MobiDB-lite"/>
    </source>
</evidence>
<dbReference type="Proteomes" id="UP000298327">
    <property type="component" value="Unassembled WGS sequence"/>
</dbReference>
<gene>
    <name evidence="2" type="ORF">EVG20_g9400</name>
</gene>
<feature type="region of interest" description="Disordered" evidence="1">
    <location>
        <begin position="435"/>
        <end position="471"/>
    </location>
</feature>
<feature type="region of interest" description="Disordered" evidence="1">
    <location>
        <begin position="260"/>
        <end position="287"/>
    </location>
</feature>
<reference evidence="2 3" key="1">
    <citation type="submission" date="2019-02" db="EMBL/GenBank/DDBJ databases">
        <title>Genome sequencing of the rare red list fungi Dentipellis fragilis.</title>
        <authorList>
            <person name="Buettner E."/>
            <person name="Kellner H."/>
        </authorList>
    </citation>
    <scope>NUCLEOTIDE SEQUENCE [LARGE SCALE GENOMIC DNA]</scope>
    <source>
        <strain evidence="2 3">DSM 105465</strain>
    </source>
</reference>
<evidence type="ECO:0000313" key="3">
    <source>
        <dbReference type="Proteomes" id="UP000298327"/>
    </source>
</evidence>
<feature type="region of interest" description="Disordered" evidence="1">
    <location>
        <begin position="660"/>
        <end position="715"/>
    </location>
</feature>
<name>A0A4Y9Y1G2_9AGAM</name>
<accession>A0A4Y9Y1G2</accession>
<dbReference type="OrthoDB" id="2552152at2759"/>
<feature type="compositionally biased region" description="Polar residues" evidence="1">
    <location>
        <begin position="666"/>
        <end position="678"/>
    </location>
</feature>
<comment type="caution">
    <text evidence="2">The sequence shown here is derived from an EMBL/GenBank/DDBJ whole genome shotgun (WGS) entry which is preliminary data.</text>
</comment>
<dbReference type="EMBL" id="SEOQ01000940">
    <property type="protein sequence ID" value="TFY55221.1"/>
    <property type="molecule type" value="Genomic_DNA"/>
</dbReference>
<feature type="compositionally biased region" description="Gly residues" evidence="1">
    <location>
        <begin position="763"/>
        <end position="780"/>
    </location>
</feature>
<dbReference type="AlphaFoldDB" id="A0A4Y9Y1G2"/>
<dbReference type="GO" id="GO:0003700">
    <property type="term" value="F:DNA-binding transcription factor activity"/>
    <property type="evidence" value="ECO:0007669"/>
    <property type="project" value="InterPro"/>
</dbReference>
<evidence type="ECO:0000313" key="2">
    <source>
        <dbReference type="EMBL" id="TFY55221.1"/>
    </source>
</evidence>
<feature type="compositionally biased region" description="Low complexity" evidence="1">
    <location>
        <begin position="610"/>
        <end position="623"/>
    </location>
</feature>
<protein>
    <recommendedName>
        <fullName evidence="4">BZIP domain-containing protein</fullName>
    </recommendedName>
</protein>
<organism evidence="2 3">
    <name type="scientific">Dentipellis fragilis</name>
    <dbReference type="NCBI Taxonomy" id="205917"/>
    <lineage>
        <taxon>Eukaryota</taxon>
        <taxon>Fungi</taxon>
        <taxon>Dikarya</taxon>
        <taxon>Basidiomycota</taxon>
        <taxon>Agaricomycotina</taxon>
        <taxon>Agaricomycetes</taxon>
        <taxon>Russulales</taxon>
        <taxon>Hericiaceae</taxon>
        <taxon>Dentipellis</taxon>
    </lineage>
</organism>
<proteinExistence type="predicted"/>
<feature type="compositionally biased region" description="Polar residues" evidence="1">
    <location>
        <begin position="543"/>
        <end position="574"/>
    </location>
</feature>
<keyword evidence="3" id="KW-1185">Reference proteome</keyword>